<comment type="caution">
    <text evidence="4">The sequence shown here is derived from an EMBL/GenBank/DDBJ whole genome shotgun (WGS) entry which is preliminary data.</text>
</comment>
<name>A0A7C9GUU7_9SPHN</name>
<dbReference type="RefSeq" id="WP_152576225.1">
    <property type="nucleotide sequence ID" value="NZ_JAATJI010000001.1"/>
</dbReference>
<feature type="modified residue" description="4-aspartylphosphate" evidence="2">
    <location>
        <position position="54"/>
    </location>
</feature>
<evidence type="ECO:0000256" key="2">
    <source>
        <dbReference type="PROSITE-ProRule" id="PRU00169"/>
    </source>
</evidence>
<gene>
    <name evidence="4" type="ORF">F3168_00550</name>
</gene>
<keyword evidence="5" id="KW-1185">Reference proteome</keyword>
<organism evidence="4 5">
    <name type="scientific">Sandarakinorhabdus fusca</name>
    <dbReference type="NCBI Taxonomy" id="1439888"/>
    <lineage>
        <taxon>Bacteria</taxon>
        <taxon>Pseudomonadati</taxon>
        <taxon>Pseudomonadota</taxon>
        <taxon>Alphaproteobacteria</taxon>
        <taxon>Sphingomonadales</taxon>
        <taxon>Sphingosinicellaceae</taxon>
        <taxon>Sandarakinorhabdus</taxon>
    </lineage>
</organism>
<dbReference type="SMART" id="SM00448">
    <property type="entry name" value="REC"/>
    <property type="match status" value="1"/>
</dbReference>
<feature type="domain" description="Response regulatory" evidence="3">
    <location>
        <begin position="6"/>
        <end position="119"/>
    </location>
</feature>
<accession>A0A7C9GUU7</accession>
<dbReference type="InterPro" id="IPR050595">
    <property type="entry name" value="Bact_response_regulator"/>
</dbReference>
<keyword evidence="1 2" id="KW-0597">Phosphoprotein</keyword>
<evidence type="ECO:0000259" key="3">
    <source>
        <dbReference type="PROSITE" id="PS50110"/>
    </source>
</evidence>
<protein>
    <submittedName>
        <fullName evidence="4">Response regulator</fullName>
    </submittedName>
</protein>
<dbReference type="PROSITE" id="PS50110">
    <property type="entry name" value="RESPONSE_REGULATORY"/>
    <property type="match status" value="1"/>
</dbReference>
<evidence type="ECO:0000313" key="5">
    <source>
        <dbReference type="Proteomes" id="UP000481327"/>
    </source>
</evidence>
<dbReference type="Proteomes" id="UP000481327">
    <property type="component" value="Unassembled WGS sequence"/>
</dbReference>
<dbReference type="Gene3D" id="3.40.50.2300">
    <property type="match status" value="1"/>
</dbReference>
<evidence type="ECO:0000256" key="1">
    <source>
        <dbReference type="ARBA" id="ARBA00022553"/>
    </source>
</evidence>
<proteinExistence type="predicted"/>
<dbReference type="GO" id="GO:0000160">
    <property type="term" value="P:phosphorelay signal transduction system"/>
    <property type="evidence" value="ECO:0007669"/>
    <property type="project" value="InterPro"/>
</dbReference>
<dbReference type="Pfam" id="PF00072">
    <property type="entry name" value="Response_reg"/>
    <property type="match status" value="1"/>
</dbReference>
<sequence>MTPDLAIAIVDDDALVRAGMSSLIRSLDLSATTFASAEDFLAGNTHGFSCVISDVQMPGMSGLDLQRALQVRDAGLPIILMTAFPEARVRLQALDQGAAGFIEKPCDPDALIVTLEAALASGRRAR</sequence>
<reference evidence="4 5" key="1">
    <citation type="submission" date="2019-09" db="EMBL/GenBank/DDBJ databases">
        <title>Polymorphobacter sp. isolated from a lake in China.</title>
        <authorList>
            <person name="Liu Z."/>
        </authorList>
    </citation>
    <scope>NUCLEOTIDE SEQUENCE [LARGE SCALE GENOMIC DNA]</scope>
    <source>
        <strain evidence="4 5">D40P</strain>
    </source>
</reference>
<dbReference type="PANTHER" id="PTHR44591:SF25">
    <property type="entry name" value="CHEMOTAXIS TWO-COMPONENT RESPONSE REGULATOR"/>
    <property type="match status" value="1"/>
</dbReference>
<evidence type="ECO:0000313" key="4">
    <source>
        <dbReference type="EMBL" id="MQT15754.1"/>
    </source>
</evidence>
<dbReference type="OrthoDB" id="9797885at2"/>
<dbReference type="AlphaFoldDB" id="A0A7C9GUU7"/>
<dbReference type="InterPro" id="IPR011006">
    <property type="entry name" value="CheY-like_superfamily"/>
</dbReference>
<dbReference type="PANTHER" id="PTHR44591">
    <property type="entry name" value="STRESS RESPONSE REGULATOR PROTEIN 1"/>
    <property type="match status" value="1"/>
</dbReference>
<dbReference type="SUPFAM" id="SSF52172">
    <property type="entry name" value="CheY-like"/>
    <property type="match status" value="1"/>
</dbReference>
<dbReference type="InterPro" id="IPR001789">
    <property type="entry name" value="Sig_transdc_resp-reg_receiver"/>
</dbReference>
<dbReference type="EMBL" id="WIOL01000001">
    <property type="protein sequence ID" value="MQT15754.1"/>
    <property type="molecule type" value="Genomic_DNA"/>
</dbReference>